<evidence type="ECO:0000256" key="9">
    <source>
        <dbReference type="RuleBase" id="RU369079"/>
    </source>
</evidence>
<keyword evidence="5 9" id="KW-0812">Transmembrane</keyword>
<dbReference type="Pfam" id="PF04290">
    <property type="entry name" value="DctQ"/>
    <property type="match status" value="1"/>
</dbReference>
<sequence length="177" mass="19764">MTRLIALIDGLNNRIGRTVSWLVLIMVVVQFVIVVQRYVFGIGSIWMQESIVYMHGFLFMLAAGYTLLHNGHVRVDVFYREATPRRKAITDLCGVLFFLLPMCIAVIWLAWPYVSNSWAIFEGSKETSGIHGVYLLKTVIIVFAGLVALQGVSLAAHSIRILRGQEAPSAEAPPELM</sequence>
<evidence type="ECO:0000313" key="12">
    <source>
        <dbReference type="Proteomes" id="UP000032160"/>
    </source>
</evidence>
<evidence type="ECO:0000256" key="1">
    <source>
        <dbReference type="ARBA" id="ARBA00004429"/>
    </source>
</evidence>
<feature type="transmembrane region" description="Helical" evidence="9">
    <location>
        <begin position="51"/>
        <end position="68"/>
    </location>
</feature>
<dbReference type="KEGG" id="pect:BN1012_Phect3167"/>
<dbReference type="HOGENOM" id="CLU_086356_2_2_5"/>
<feature type="transmembrane region" description="Helical" evidence="9">
    <location>
        <begin position="89"/>
        <end position="114"/>
    </location>
</feature>
<keyword evidence="4 9" id="KW-0997">Cell inner membrane</keyword>
<dbReference type="AlphaFoldDB" id="X5MHT0"/>
<evidence type="ECO:0000256" key="5">
    <source>
        <dbReference type="ARBA" id="ARBA00022692"/>
    </source>
</evidence>
<feature type="domain" description="Tripartite ATP-independent periplasmic transporters DctQ component" evidence="10">
    <location>
        <begin position="26"/>
        <end position="157"/>
    </location>
</feature>
<keyword evidence="2 9" id="KW-0813">Transport</keyword>
<keyword evidence="7 9" id="KW-0472">Membrane</keyword>
<name>X5MHT0_9HYPH</name>
<evidence type="ECO:0000256" key="7">
    <source>
        <dbReference type="ARBA" id="ARBA00023136"/>
    </source>
</evidence>
<dbReference type="GO" id="GO:0022857">
    <property type="term" value="F:transmembrane transporter activity"/>
    <property type="evidence" value="ECO:0007669"/>
    <property type="project" value="UniProtKB-UniRule"/>
</dbReference>
<gene>
    <name evidence="11" type="ORF">BN1012_Phect3167</name>
</gene>
<comment type="subunit">
    <text evidence="9">The complex comprises the extracytoplasmic solute receptor protein and the two transmembrane proteins.</text>
</comment>
<keyword evidence="6 9" id="KW-1133">Transmembrane helix</keyword>
<evidence type="ECO:0000256" key="2">
    <source>
        <dbReference type="ARBA" id="ARBA00022448"/>
    </source>
</evidence>
<evidence type="ECO:0000256" key="8">
    <source>
        <dbReference type="ARBA" id="ARBA00038436"/>
    </source>
</evidence>
<evidence type="ECO:0000256" key="4">
    <source>
        <dbReference type="ARBA" id="ARBA00022519"/>
    </source>
</evidence>
<keyword evidence="3" id="KW-1003">Cell membrane</keyword>
<dbReference type="InterPro" id="IPR055348">
    <property type="entry name" value="DctQ"/>
</dbReference>
<dbReference type="GO" id="GO:0005886">
    <property type="term" value="C:plasma membrane"/>
    <property type="evidence" value="ECO:0007669"/>
    <property type="project" value="UniProtKB-SubCell"/>
</dbReference>
<dbReference type="InterPro" id="IPR007387">
    <property type="entry name" value="TRAP_DctQ"/>
</dbReference>
<dbReference type="Proteomes" id="UP000032160">
    <property type="component" value="Chromosome I"/>
</dbReference>
<evidence type="ECO:0000256" key="3">
    <source>
        <dbReference type="ARBA" id="ARBA00022475"/>
    </source>
</evidence>
<dbReference type="EMBL" id="HG966617">
    <property type="protein sequence ID" value="CDO61379.1"/>
    <property type="molecule type" value="Genomic_DNA"/>
</dbReference>
<dbReference type="RefSeq" id="WP_043949186.1">
    <property type="nucleotide sequence ID" value="NZ_HG966617.1"/>
</dbReference>
<evidence type="ECO:0000259" key="10">
    <source>
        <dbReference type="Pfam" id="PF04290"/>
    </source>
</evidence>
<evidence type="ECO:0000256" key="6">
    <source>
        <dbReference type="ARBA" id="ARBA00022989"/>
    </source>
</evidence>
<comment type="subcellular location">
    <subcellularLocation>
        <location evidence="1 9">Cell inner membrane</location>
        <topology evidence="1 9">Multi-pass membrane protein</topology>
    </subcellularLocation>
</comment>
<comment type="similarity">
    <text evidence="8 9">Belongs to the TRAP transporter small permease family.</text>
</comment>
<feature type="transmembrane region" description="Helical" evidence="9">
    <location>
        <begin position="134"/>
        <end position="156"/>
    </location>
</feature>
<keyword evidence="12" id="KW-1185">Reference proteome</keyword>
<accession>X5MHT0</accession>
<feature type="transmembrane region" description="Helical" evidence="9">
    <location>
        <begin position="21"/>
        <end position="39"/>
    </location>
</feature>
<protein>
    <recommendedName>
        <fullName evidence="9">TRAP transporter small permease protein</fullName>
    </recommendedName>
</protein>
<dbReference type="PATRIC" id="fig|1458461.3.peg.3173"/>
<dbReference type="STRING" id="1458461.BN1012_Phect3167"/>
<dbReference type="PANTHER" id="PTHR35011">
    <property type="entry name" value="2,3-DIKETO-L-GULONATE TRAP TRANSPORTER SMALL PERMEASE PROTEIN YIAM"/>
    <property type="match status" value="1"/>
</dbReference>
<dbReference type="PANTHER" id="PTHR35011:SF4">
    <property type="entry name" value="SLL1102 PROTEIN"/>
    <property type="match status" value="1"/>
</dbReference>
<organism evidence="11 12">
    <name type="scientific">Candidatus Phaeomarinibacter ectocarpi</name>
    <dbReference type="NCBI Taxonomy" id="1458461"/>
    <lineage>
        <taxon>Bacteria</taxon>
        <taxon>Pseudomonadati</taxon>
        <taxon>Pseudomonadota</taxon>
        <taxon>Alphaproteobacteria</taxon>
        <taxon>Hyphomicrobiales</taxon>
        <taxon>Parvibaculaceae</taxon>
        <taxon>Candidatus Phaeomarinibacter</taxon>
    </lineage>
</organism>
<comment type="function">
    <text evidence="9">Part of the tripartite ATP-independent periplasmic (TRAP) transport system.</text>
</comment>
<proteinExistence type="inferred from homology"/>
<reference evidence="11 12" key="1">
    <citation type="journal article" date="2014" name="Front. Genet.">
        <title>Genome and metabolic network of "Candidatus Phaeomarinobacter ectocarpi" Ec32, a new candidate genus of Alphaproteobacteria frequently associated with brown algae.</title>
        <authorList>
            <person name="Dittami S.M."/>
            <person name="Barbeyron T."/>
            <person name="Boyen C."/>
            <person name="Cambefort J."/>
            <person name="Collet G."/>
            <person name="Delage L."/>
            <person name="Gobet A."/>
            <person name="Groisillier A."/>
            <person name="Leblanc C."/>
            <person name="Michel G."/>
            <person name="Scornet D."/>
            <person name="Siegel A."/>
            <person name="Tapia J.E."/>
            <person name="Tonon T."/>
        </authorList>
    </citation>
    <scope>NUCLEOTIDE SEQUENCE [LARGE SCALE GENOMIC DNA]</scope>
    <source>
        <strain evidence="11 12">Ec32</strain>
    </source>
</reference>
<evidence type="ECO:0000313" key="11">
    <source>
        <dbReference type="EMBL" id="CDO61379.1"/>
    </source>
</evidence>